<dbReference type="NCBIfam" id="NF001938">
    <property type="entry name" value="PRK00714.1-5"/>
    <property type="match status" value="1"/>
</dbReference>
<dbReference type="InterPro" id="IPR022927">
    <property type="entry name" value="RppH"/>
</dbReference>
<evidence type="ECO:0000256" key="2">
    <source>
        <dbReference type="ARBA" id="ARBA00001946"/>
    </source>
</evidence>
<evidence type="ECO:0000313" key="6">
    <source>
        <dbReference type="EMBL" id="VDC23765.1"/>
    </source>
</evidence>
<dbReference type="NCBIfam" id="NF001936">
    <property type="entry name" value="PRK00714.1-3"/>
    <property type="match status" value="1"/>
</dbReference>
<comment type="cofactor">
    <cofactor evidence="4">
        <name>a divalent metal cation</name>
        <dbReference type="ChEBI" id="CHEBI:60240"/>
    </cofactor>
</comment>
<dbReference type="HAMAP" id="MF_00298">
    <property type="entry name" value="Nudix_RppH"/>
    <property type="match status" value="1"/>
</dbReference>
<dbReference type="PANTHER" id="PTHR11839:SF22">
    <property type="entry name" value="NUDIX HYDROLASE 26, CHLOROPLASTIC"/>
    <property type="match status" value="1"/>
</dbReference>
<dbReference type="Gene3D" id="3.90.79.10">
    <property type="entry name" value="Nucleoside Triphosphate Pyrophosphohydrolase"/>
    <property type="match status" value="1"/>
</dbReference>
<dbReference type="InterPro" id="IPR000086">
    <property type="entry name" value="NUDIX_hydrolase_dom"/>
</dbReference>
<evidence type="ECO:0000256" key="1">
    <source>
        <dbReference type="ARBA" id="ARBA00001936"/>
    </source>
</evidence>
<dbReference type="NCBIfam" id="NF001937">
    <property type="entry name" value="PRK00714.1-4"/>
    <property type="match status" value="1"/>
</dbReference>
<keyword evidence="7" id="KW-1185">Reference proteome</keyword>
<comment type="cofactor">
    <cofactor evidence="2">
        <name>Mg(2+)</name>
        <dbReference type="ChEBI" id="CHEBI:18420"/>
    </cofactor>
</comment>
<evidence type="ECO:0000313" key="7">
    <source>
        <dbReference type="Proteomes" id="UP000277498"/>
    </source>
</evidence>
<dbReference type="GO" id="GO:0019693">
    <property type="term" value="P:ribose phosphate metabolic process"/>
    <property type="evidence" value="ECO:0007669"/>
    <property type="project" value="TreeGrafter"/>
</dbReference>
<dbReference type="PROSITE" id="PS00893">
    <property type="entry name" value="NUDIX_BOX"/>
    <property type="match status" value="1"/>
</dbReference>
<name>A0A3P5WQ74_9RHOB</name>
<evidence type="ECO:0000259" key="5">
    <source>
        <dbReference type="PROSITE" id="PS51462"/>
    </source>
</evidence>
<dbReference type="InterPro" id="IPR020084">
    <property type="entry name" value="NUDIX_hydrolase_CS"/>
</dbReference>
<dbReference type="EC" id="3.6.1.-" evidence="4"/>
<dbReference type="SUPFAM" id="SSF55811">
    <property type="entry name" value="Nudix"/>
    <property type="match status" value="1"/>
</dbReference>
<accession>A0A3P5WQ74</accession>
<comment type="function">
    <text evidence="4">Accelerates the degradation of transcripts by removing pyrophosphate from the 5'-end of triphosphorylated RNA, leading to a more labile monophosphorylated state that can stimulate subsequent ribonuclease cleavage.</text>
</comment>
<dbReference type="Pfam" id="PF00293">
    <property type="entry name" value="NUDIX"/>
    <property type="match status" value="1"/>
</dbReference>
<dbReference type="EMBL" id="UXAW01000048">
    <property type="protein sequence ID" value="VDC23765.1"/>
    <property type="molecule type" value="Genomic_DNA"/>
</dbReference>
<dbReference type="OrthoDB" id="9816040at2"/>
<protein>
    <recommendedName>
        <fullName evidence="4">RNA pyrophosphohydrolase</fullName>
        <ecNumber evidence="4">3.6.1.-</ecNumber>
    </recommendedName>
    <alternativeName>
        <fullName evidence="4">(Di)nucleoside polyphosphate hydrolase</fullName>
    </alternativeName>
</protein>
<evidence type="ECO:0000256" key="3">
    <source>
        <dbReference type="ARBA" id="ARBA00022801"/>
    </source>
</evidence>
<proteinExistence type="inferred from homology"/>
<comment type="cofactor">
    <cofactor evidence="1">
        <name>Mn(2+)</name>
        <dbReference type="ChEBI" id="CHEBI:29035"/>
    </cofactor>
</comment>
<organism evidence="6 7">
    <name type="scientific">Pseudogemmobacter humi</name>
    <dbReference type="NCBI Taxonomy" id="2483812"/>
    <lineage>
        <taxon>Bacteria</taxon>
        <taxon>Pseudomonadati</taxon>
        <taxon>Pseudomonadota</taxon>
        <taxon>Alphaproteobacteria</taxon>
        <taxon>Rhodobacterales</taxon>
        <taxon>Paracoccaceae</taxon>
        <taxon>Pseudogemmobacter</taxon>
    </lineage>
</organism>
<dbReference type="PROSITE" id="PS51462">
    <property type="entry name" value="NUDIX"/>
    <property type="match status" value="1"/>
</dbReference>
<feature type="short sequence motif" description="Nudix box" evidence="4">
    <location>
        <begin position="47"/>
        <end position="68"/>
    </location>
</feature>
<dbReference type="GO" id="GO:0034432">
    <property type="term" value="F:bis(5'-adenosyl)-pentaphosphatase activity"/>
    <property type="evidence" value="ECO:0007669"/>
    <property type="project" value="TreeGrafter"/>
</dbReference>
<evidence type="ECO:0000256" key="4">
    <source>
        <dbReference type="HAMAP-Rule" id="MF_00298"/>
    </source>
</evidence>
<dbReference type="AlphaFoldDB" id="A0A3P5WQ74"/>
<dbReference type="PANTHER" id="PTHR11839">
    <property type="entry name" value="UDP/ADP-SUGAR PYROPHOSPHATASE"/>
    <property type="match status" value="1"/>
</dbReference>
<dbReference type="Proteomes" id="UP000277498">
    <property type="component" value="Unassembled WGS sequence"/>
</dbReference>
<comment type="similarity">
    <text evidence="4">Belongs to the Nudix hydrolase family. RppH subfamily.</text>
</comment>
<dbReference type="RefSeq" id="WP_124085579.1">
    <property type="nucleotide sequence ID" value="NZ_UXAW01000048.1"/>
</dbReference>
<dbReference type="GO" id="GO:0008893">
    <property type="term" value="F:guanosine-3',5'-bis(diphosphate) 3'-diphosphatase activity"/>
    <property type="evidence" value="ECO:0007669"/>
    <property type="project" value="TreeGrafter"/>
</dbReference>
<sequence>MDDATGGGLPYRPCVGVVLINREGRIFAGQRIDNGGASSPAWQMPQGGIDPGEKPKEAALRELWEETGVTADLVEKVAKTEDWLTYDLPPELLGRVWGGKYRGQRQKWFLFRFLGRDDQIRIDTEHPEFAAWRWIGADEMIASIVPFKRAVYEQVIQAFRPHLA</sequence>
<keyword evidence="3 4" id="KW-0378">Hydrolase</keyword>
<dbReference type="InterPro" id="IPR020476">
    <property type="entry name" value="Nudix_hydrolase"/>
</dbReference>
<dbReference type="PRINTS" id="PR00502">
    <property type="entry name" value="NUDIXFAMILY"/>
</dbReference>
<dbReference type="InterPro" id="IPR015797">
    <property type="entry name" value="NUDIX_hydrolase-like_dom_sf"/>
</dbReference>
<reference evidence="6 7" key="1">
    <citation type="submission" date="2018-11" db="EMBL/GenBank/DDBJ databases">
        <authorList>
            <person name="Criscuolo A."/>
        </authorList>
    </citation>
    <scope>NUCLEOTIDE SEQUENCE [LARGE SCALE GENOMIC DNA]</scope>
    <source>
        <strain evidence="6">ACIP111625</strain>
    </source>
</reference>
<dbReference type="GO" id="GO:0006753">
    <property type="term" value="P:nucleoside phosphate metabolic process"/>
    <property type="evidence" value="ECO:0007669"/>
    <property type="project" value="TreeGrafter"/>
</dbReference>
<dbReference type="CDD" id="cd03671">
    <property type="entry name" value="NUDIX_Ap4A_hydrolase_plant_like"/>
    <property type="match status" value="1"/>
</dbReference>
<gene>
    <name evidence="4 6" type="primary">rppH</name>
    <name evidence="4" type="synonym">nudH</name>
    <name evidence="6" type="ORF">XINFAN_01173</name>
</gene>
<feature type="domain" description="Nudix hydrolase" evidence="5">
    <location>
        <begin position="10"/>
        <end position="157"/>
    </location>
</feature>